<feature type="active site" evidence="7">
    <location>
        <position position="485"/>
    </location>
</feature>
<protein>
    <recommendedName>
        <fullName evidence="7">Glucose-6-phosphate isomerase</fullName>
        <shortName evidence="7">GPI</shortName>
        <ecNumber evidence="7">5.3.1.9</ecNumber>
    </recommendedName>
    <alternativeName>
        <fullName evidence="7">Phosphoglucose isomerase</fullName>
        <shortName evidence="7">PGI</shortName>
    </alternativeName>
    <alternativeName>
        <fullName evidence="7">Phosphohexose isomerase</fullName>
        <shortName evidence="7">PHI</shortName>
    </alternativeName>
</protein>
<dbReference type="CDD" id="cd05016">
    <property type="entry name" value="SIS_PGI_2"/>
    <property type="match status" value="1"/>
</dbReference>
<dbReference type="SUPFAM" id="SSF53697">
    <property type="entry name" value="SIS domain"/>
    <property type="match status" value="1"/>
</dbReference>
<keyword evidence="7" id="KW-0963">Cytoplasm</keyword>
<dbReference type="GO" id="GO:0006096">
    <property type="term" value="P:glycolytic process"/>
    <property type="evidence" value="ECO:0007669"/>
    <property type="project" value="UniProtKB-UniRule"/>
</dbReference>
<dbReference type="GO" id="GO:0048029">
    <property type="term" value="F:monosaccharide binding"/>
    <property type="evidence" value="ECO:0007669"/>
    <property type="project" value="TreeGrafter"/>
</dbReference>
<keyword evidence="3 7" id="KW-0312">Gluconeogenesis</keyword>
<comment type="pathway">
    <text evidence="1 7 8">Carbohydrate degradation; glycolysis; D-glyceraldehyde 3-phosphate and glycerone phosphate from D-glucose: step 2/4.</text>
</comment>
<dbReference type="Gene3D" id="1.10.1390.10">
    <property type="match status" value="1"/>
</dbReference>
<comment type="pathway">
    <text evidence="7">Carbohydrate biosynthesis; gluconeogenesis.</text>
</comment>
<dbReference type="NCBIfam" id="NF001211">
    <property type="entry name" value="PRK00179.1"/>
    <property type="match status" value="1"/>
</dbReference>
<dbReference type="OrthoDB" id="140919at2"/>
<dbReference type="InterPro" id="IPR001672">
    <property type="entry name" value="G6P_Isomerase"/>
</dbReference>
<feature type="active site" evidence="7">
    <location>
        <position position="372"/>
    </location>
</feature>
<dbReference type="InterPro" id="IPR046348">
    <property type="entry name" value="SIS_dom_sf"/>
</dbReference>
<dbReference type="PROSITE" id="PS00174">
    <property type="entry name" value="P_GLUCOSE_ISOMERASE_2"/>
    <property type="match status" value="1"/>
</dbReference>
<dbReference type="GO" id="GO:0006094">
    <property type="term" value="P:gluconeogenesis"/>
    <property type="evidence" value="ECO:0007669"/>
    <property type="project" value="UniProtKB-UniRule"/>
</dbReference>
<dbReference type="UniPathway" id="UPA00138"/>
<comment type="caution">
    <text evidence="9">The sequence shown here is derived from an EMBL/GenBank/DDBJ whole genome shotgun (WGS) entry which is preliminary data.</text>
</comment>
<dbReference type="EC" id="5.3.1.9" evidence="7"/>
<dbReference type="InterPro" id="IPR018189">
    <property type="entry name" value="Phosphoglucose_isomerase_CS"/>
</dbReference>
<accession>A0A3A3G270</accession>
<dbReference type="PRINTS" id="PR00662">
    <property type="entry name" value="G6PISOMERASE"/>
</dbReference>
<keyword evidence="10" id="KW-1185">Reference proteome</keyword>
<dbReference type="Pfam" id="PF00342">
    <property type="entry name" value="PGI"/>
    <property type="match status" value="1"/>
</dbReference>
<comment type="catalytic activity">
    <reaction evidence="6 7 8">
        <text>alpha-D-glucose 6-phosphate = beta-D-fructose 6-phosphate</text>
        <dbReference type="Rhea" id="RHEA:11816"/>
        <dbReference type="ChEBI" id="CHEBI:57634"/>
        <dbReference type="ChEBI" id="CHEBI:58225"/>
        <dbReference type="EC" id="5.3.1.9"/>
    </reaction>
</comment>
<evidence type="ECO:0000256" key="8">
    <source>
        <dbReference type="RuleBase" id="RU000612"/>
    </source>
</evidence>
<proteinExistence type="inferred from homology"/>
<evidence type="ECO:0000256" key="7">
    <source>
        <dbReference type="HAMAP-Rule" id="MF_00473"/>
    </source>
</evidence>
<dbReference type="EMBL" id="QYUQ01000002">
    <property type="protein sequence ID" value="RJG02031.1"/>
    <property type="molecule type" value="Genomic_DNA"/>
</dbReference>
<dbReference type="RefSeq" id="WP_119785493.1">
    <property type="nucleotide sequence ID" value="NZ_QYUQ01000002.1"/>
</dbReference>
<dbReference type="Proteomes" id="UP000266327">
    <property type="component" value="Unassembled WGS sequence"/>
</dbReference>
<evidence type="ECO:0000256" key="2">
    <source>
        <dbReference type="ARBA" id="ARBA00006604"/>
    </source>
</evidence>
<comment type="similarity">
    <text evidence="2 7 8">Belongs to the GPI family.</text>
</comment>
<comment type="function">
    <text evidence="7">Catalyzes the reversible isomerization of glucose-6-phosphate to fructose-6-phosphate.</text>
</comment>
<reference evidence="10" key="1">
    <citation type="submission" date="2018-09" db="EMBL/GenBank/DDBJ databases">
        <authorList>
            <person name="Zhu H."/>
        </authorList>
    </citation>
    <scope>NUCLEOTIDE SEQUENCE [LARGE SCALE GENOMIC DNA]</scope>
    <source>
        <strain evidence="10">K1S02-23</strain>
    </source>
</reference>
<evidence type="ECO:0000256" key="3">
    <source>
        <dbReference type="ARBA" id="ARBA00022432"/>
    </source>
</evidence>
<evidence type="ECO:0000256" key="5">
    <source>
        <dbReference type="ARBA" id="ARBA00023235"/>
    </source>
</evidence>
<dbReference type="PANTHER" id="PTHR11469">
    <property type="entry name" value="GLUCOSE-6-PHOSPHATE ISOMERASE"/>
    <property type="match status" value="1"/>
</dbReference>
<dbReference type="CDD" id="cd05015">
    <property type="entry name" value="SIS_PGI_1"/>
    <property type="match status" value="1"/>
</dbReference>
<dbReference type="InterPro" id="IPR023096">
    <property type="entry name" value="G6P_Isomerase_C"/>
</dbReference>
<gene>
    <name evidence="7" type="primary">pgi</name>
    <name evidence="9" type="ORF">D3878_10945</name>
</gene>
<keyword evidence="4 7" id="KW-0324">Glycolysis</keyword>
<evidence type="ECO:0000256" key="6">
    <source>
        <dbReference type="ARBA" id="ARBA00029321"/>
    </source>
</evidence>
<sequence length="519" mass="56382">MDTEKNVAWQSVAKLAEYYAKAFDLRSAFNKTPQRFEELSISAPHVRADLSKNLWDREVLAKLLNLAEHAGLNERRTALLAGDIVNPTEKRPALHAWLRTRFSGIATNTAQESDERLQGLQDMLVLAESIRANPAIENIVHIGIGGSGLGPEMAVQALQPHHSCGQRLHFVGNLDGHDLHQTLQGLTPERTLFVVASKSWSTVETLRNARSAWDWFHAQGGVNAGPHFVAVTAKPELATAMGMGRILHMPEGVGGRYSLWSAIGLPLAVAIGAGGFAELLRGAAAMDAHFTDAPLQANLPVWLGLLDVWNSSFLQLASRCLVPYHHGLRRLPAYLQQLEMESNGKRVHANGTALDYPTTAALWGEVGSNSQHAFFQWLHQGTQRISTEFVLVRRPAHCLEGHHDTLLANGLAQAQALMAGAEAGVGQLPGHQDFPGNRPSTVLLLDELSPTALGALLALYEHRVFVAGVVWGINSFDQWGVELGKTLAKNLQQRLATGNTSGLDGSTAGLLHWICETQC</sequence>
<feature type="active site" description="Proton donor" evidence="7">
    <location>
        <position position="341"/>
    </location>
</feature>
<dbReference type="GO" id="GO:0005829">
    <property type="term" value="C:cytosol"/>
    <property type="evidence" value="ECO:0007669"/>
    <property type="project" value="TreeGrafter"/>
</dbReference>
<keyword evidence="5 7" id="KW-0413">Isomerase</keyword>
<dbReference type="PANTHER" id="PTHR11469:SF1">
    <property type="entry name" value="GLUCOSE-6-PHOSPHATE ISOMERASE"/>
    <property type="match status" value="1"/>
</dbReference>
<dbReference type="InterPro" id="IPR035482">
    <property type="entry name" value="SIS_PGI_2"/>
</dbReference>
<dbReference type="GO" id="GO:0051156">
    <property type="term" value="P:glucose 6-phosphate metabolic process"/>
    <property type="evidence" value="ECO:0007669"/>
    <property type="project" value="TreeGrafter"/>
</dbReference>
<dbReference type="PROSITE" id="PS00765">
    <property type="entry name" value="P_GLUCOSE_ISOMERASE_1"/>
    <property type="match status" value="1"/>
</dbReference>
<evidence type="ECO:0000313" key="10">
    <source>
        <dbReference type="Proteomes" id="UP000266327"/>
    </source>
</evidence>
<dbReference type="HAMAP" id="MF_00473">
    <property type="entry name" value="G6P_isomerase"/>
    <property type="match status" value="1"/>
</dbReference>
<dbReference type="AlphaFoldDB" id="A0A3A3G270"/>
<dbReference type="UniPathway" id="UPA00109">
    <property type="reaction ID" value="UER00181"/>
</dbReference>
<dbReference type="PROSITE" id="PS51463">
    <property type="entry name" value="P_GLUCOSE_ISOMERASE_3"/>
    <property type="match status" value="1"/>
</dbReference>
<dbReference type="GO" id="GO:0097367">
    <property type="term" value="F:carbohydrate derivative binding"/>
    <property type="evidence" value="ECO:0007669"/>
    <property type="project" value="InterPro"/>
</dbReference>
<comment type="subcellular location">
    <subcellularLocation>
        <location evidence="7">Cytoplasm</location>
    </subcellularLocation>
</comment>
<evidence type="ECO:0000256" key="4">
    <source>
        <dbReference type="ARBA" id="ARBA00023152"/>
    </source>
</evidence>
<evidence type="ECO:0000256" key="1">
    <source>
        <dbReference type="ARBA" id="ARBA00004926"/>
    </source>
</evidence>
<dbReference type="Gene3D" id="3.40.50.10490">
    <property type="entry name" value="Glucose-6-phosphate isomerase like protein, domain 1"/>
    <property type="match status" value="2"/>
</dbReference>
<name>A0A3A3G270_9BURK</name>
<dbReference type="InterPro" id="IPR035476">
    <property type="entry name" value="SIS_PGI_1"/>
</dbReference>
<dbReference type="GO" id="GO:0004347">
    <property type="term" value="F:glucose-6-phosphate isomerase activity"/>
    <property type="evidence" value="ECO:0007669"/>
    <property type="project" value="UniProtKB-UniRule"/>
</dbReference>
<evidence type="ECO:0000313" key="9">
    <source>
        <dbReference type="EMBL" id="RJG02031.1"/>
    </source>
</evidence>
<organism evidence="9 10">
    <name type="scientific">Noviherbaspirillum sedimenti</name>
    <dbReference type="NCBI Taxonomy" id="2320865"/>
    <lineage>
        <taxon>Bacteria</taxon>
        <taxon>Pseudomonadati</taxon>
        <taxon>Pseudomonadota</taxon>
        <taxon>Betaproteobacteria</taxon>
        <taxon>Burkholderiales</taxon>
        <taxon>Oxalobacteraceae</taxon>
        <taxon>Noviherbaspirillum</taxon>
    </lineage>
</organism>